<dbReference type="GO" id="GO:0003677">
    <property type="term" value="F:DNA binding"/>
    <property type="evidence" value="ECO:0007669"/>
    <property type="project" value="InterPro"/>
</dbReference>
<dbReference type="SUPFAM" id="SSF47413">
    <property type="entry name" value="lambda repressor-like DNA-binding domains"/>
    <property type="match status" value="1"/>
</dbReference>
<dbReference type="CDD" id="cd00093">
    <property type="entry name" value="HTH_XRE"/>
    <property type="match status" value="1"/>
</dbReference>
<dbReference type="Gene3D" id="1.10.260.40">
    <property type="entry name" value="lambda repressor-like DNA-binding domains"/>
    <property type="match status" value="1"/>
</dbReference>
<dbReference type="Pfam" id="PF01381">
    <property type="entry name" value="HTH_3"/>
    <property type="match status" value="1"/>
</dbReference>
<dbReference type="SMART" id="SM00530">
    <property type="entry name" value="HTH_XRE"/>
    <property type="match status" value="1"/>
</dbReference>
<dbReference type="EMBL" id="CADIKM010000022">
    <property type="protein sequence ID" value="CAB3796102.1"/>
    <property type="molecule type" value="Genomic_DNA"/>
</dbReference>
<dbReference type="PANTHER" id="PTHR43236:SF1">
    <property type="entry name" value="BLL7220 PROTEIN"/>
    <property type="match status" value="1"/>
</dbReference>
<keyword evidence="4" id="KW-1185">Reference proteome</keyword>
<dbReference type="Proteomes" id="UP000494115">
    <property type="component" value="Unassembled WGS sequence"/>
</dbReference>
<comment type="similarity">
    <text evidence="1">Belongs to the short-chain fatty acyl-CoA assimilation regulator (ScfR) family.</text>
</comment>
<dbReference type="RefSeq" id="WP_175106556.1">
    <property type="nucleotide sequence ID" value="NZ_CADIKM010000022.1"/>
</dbReference>
<dbReference type="Gene3D" id="1.10.10.2910">
    <property type="match status" value="1"/>
</dbReference>
<feature type="domain" description="HTH cro/C1-type" evidence="2">
    <location>
        <begin position="6"/>
        <end position="61"/>
    </location>
</feature>
<dbReference type="PANTHER" id="PTHR43236">
    <property type="entry name" value="ANTITOXIN HIGA1"/>
    <property type="match status" value="1"/>
</dbReference>
<accession>A0A6S7BEU7</accession>
<dbReference type="InterPro" id="IPR010359">
    <property type="entry name" value="IrrE_HExxH"/>
</dbReference>
<dbReference type="InterPro" id="IPR010982">
    <property type="entry name" value="Lambda_DNA-bd_dom_sf"/>
</dbReference>
<organism evidence="3 4">
    <name type="scientific">Pararobbsia alpina</name>
    <dbReference type="NCBI Taxonomy" id="621374"/>
    <lineage>
        <taxon>Bacteria</taxon>
        <taxon>Pseudomonadati</taxon>
        <taxon>Pseudomonadota</taxon>
        <taxon>Betaproteobacteria</taxon>
        <taxon>Burkholderiales</taxon>
        <taxon>Burkholderiaceae</taxon>
        <taxon>Pararobbsia</taxon>
    </lineage>
</organism>
<reference evidence="3 4" key="1">
    <citation type="submission" date="2020-04" db="EMBL/GenBank/DDBJ databases">
        <authorList>
            <person name="De Canck E."/>
        </authorList>
    </citation>
    <scope>NUCLEOTIDE SEQUENCE [LARGE SCALE GENOMIC DNA]</scope>
    <source>
        <strain evidence="3 4">LMG 28138</strain>
    </source>
</reference>
<evidence type="ECO:0000313" key="3">
    <source>
        <dbReference type="EMBL" id="CAB3796102.1"/>
    </source>
</evidence>
<name>A0A6S7BEU7_9BURK</name>
<dbReference type="InterPro" id="IPR052345">
    <property type="entry name" value="Rad_response_metalloprotease"/>
</dbReference>
<evidence type="ECO:0000256" key="1">
    <source>
        <dbReference type="ARBA" id="ARBA00007227"/>
    </source>
</evidence>
<dbReference type="AlphaFoldDB" id="A0A6S7BEU7"/>
<protein>
    <recommendedName>
        <fullName evidence="2">HTH cro/C1-type domain-containing protein</fullName>
    </recommendedName>
</protein>
<dbReference type="InterPro" id="IPR001387">
    <property type="entry name" value="Cro/C1-type_HTH"/>
</dbReference>
<sequence length="351" mass="39437">MISDRIQRARLLRGLSLEALAQRLGDITKQALSKFEKGEAVPNSTRIVQLSRALGVKPEYFFRADGVELAQVEFRKLSKMSARDQTSVIEQARDHLERYLALEQCFEAAGVSLKPPSAGFLAVNNREEAEVAAEKLREEWRLGSDAIANFTELLEEHGVKVALLEGIDKFDGACVATQDKQHVLVALNRQRPGERQRFTAAHELGHWVMAIPEDMPEKEKEACCHRFAGALLYPRERVKADFGGHQRHRVLFQELMLAKRGYGVSMQVALRRLKDLGLVSESLFKSLQILMGKRGWRTAEPEPMAAENPLRFTSLVYWGLAEGLFTPSRAAEFLQRPISALETEASVTLEA</sequence>
<proteinExistence type="inferred from homology"/>
<evidence type="ECO:0000313" key="4">
    <source>
        <dbReference type="Proteomes" id="UP000494115"/>
    </source>
</evidence>
<dbReference type="PROSITE" id="PS50943">
    <property type="entry name" value="HTH_CROC1"/>
    <property type="match status" value="1"/>
</dbReference>
<evidence type="ECO:0000259" key="2">
    <source>
        <dbReference type="PROSITE" id="PS50943"/>
    </source>
</evidence>
<dbReference type="Pfam" id="PF06114">
    <property type="entry name" value="Peptidase_M78"/>
    <property type="match status" value="1"/>
</dbReference>
<gene>
    <name evidence="3" type="ORF">LMG28138_04011</name>
</gene>